<gene>
    <name evidence="1" type="primary">PCMP-E28</name>
    <name evidence="1" type="ORF">SDJN03_29179</name>
</gene>
<protein>
    <submittedName>
        <fullName evidence="1">Pentatricopeptide repeat-containing protein, mitochondrial</fullName>
    </submittedName>
</protein>
<dbReference type="PANTHER" id="PTHR47926">
    <property type="entry name" value="PENTATRICOPEPTIDE REPEAT-CONTAINING PROTEIN"/>
    <property type="match status" value="1"/>
</dbReference>
<evidence type="ECO:0000313" key="1">
    <source>
        <dbReference type="EMBL" id="KAG6572451.1"/>
    </source>
</evidence>
<comment type="caution">
    <text evidence="1">The sequence shown here is derived from an EMBL/GenBank/DDBJ whole genome shotgun (WGS) entry which is preliminary data.</text>
</comment>
<accession>A0AAV6LYW9</accession>
<proteinExistence type="predicted"/>
<organism evidence="1 2">
    <name type="scientific">Cucurbita argyrosperma subsp. sororia</name>
    <dbReference type="NCBI Taxonomy" id="37648"/>
    <lineage>
        <taxon>Eukaryota</taxon>
        <taxon>Viridiplantae</taxon>
        <taxon>Streptophyta</taxon>
        <taxon>Embryophyta</taxon>
        <taxon>Tracheophyta</taxon>
        <taxon>Spermatophyta</taxon>
        <taxon>Magnoliopsida</taxon>
        <taxon>eudicotyledons</taxon>
        <taxon>Gunneridae</taxon>
        <taxon>Pentapetalae</taxon>
        <taxon>rosids</taxon>
        <taxon>fabids</taxon>
        <taxon>Cucurbitales</taxon>
        <taxon>Cucurbitaceae</taxon>
        <taxon>Cucurbiteae</taxon>
        <taxon>Cucurbita</taxon>
    </lineage>
</organism>
<dbReference type="InterPro" id="IPR046960">
    <property type="entry name" value="PPR_At4g14850-like_plant"/>
</dbReference>
<sequence>MENEGSGFFSLTKNTYRIDASTKHYNLTVDMFSRAGFLEEAEQLLKTMPIKADAIIRGVTVCRTYGNTEMVKRAAEKVNEWVMFLWRRMFMLDDEGLTEAQAEFTGTIRPDILAQKLPWARTASNQSQRQSSPSFVLFSRLVAVPLALVRCRLLFSRSPLDSPSFLASSYQTSTFSRPSPSPQNFLLFFLFRHPPSTASADSSVFIIFEAQSTKQQRK</sequence>
<dbReference type="GO" id="GO:0009451">
    <property type="term" value="P:RNA modification"/>
    <property type="evidence" value="ECO:0007669"/>
    <property type="project" value="InterPro"/>
</dbReference>
<reference evidence="1 2" key="1">
    <citation type="journal article" date="2021" name="Hortic Res">
        <title>The domestication of Cucurbita argyrosperma as revealed by the genome of its wild relative.</title>
        <authorList>
            <person name="Barrera-Redondo J."/>
            <person name="Sanchez-de la Vega G."/>
            <person name="Aguirre-Liguori J.A."/>
            <person name="Castellanos-Morales G."/>
            <person name="Gutierrez-Guerrero Y.T."/>
            <person name="Aguirre-Dugua X."/>
            <person name="Aguirre-Planter E."/>
            <person name="Tenaillon M.I."/>
            <person name="Lira-Saade R."/>
            <person name="Eguiarte L.E."/>
        </authorList>
    </citation>
    <scope>NUCLEOTIDE SEQUENCE [LARGE SCALE GENOMIC DNA]</scope>
    <source>
        <strain evidence="1">JBR-2021</strain>
    </source>
</reference>
<dbReference type="GO" id="GO:0003723">
    <property type="term" value="F:RNA binding"/>
    <property type="evidence" value="ECO:0007669"/>
    <property type="project" value="InterPro"/>
</dbReference>
<name>A0AAV6LYW9_9ROSI</name>
<dbReference type="PANTHER" id="PTHR47926:SF436">
    <property type="entry name" value="PENTATRICOPEPTIDE REPEAT-CONTAINING PROTEIN ELI1, CHLOROPLASTIC-LIKE ISOFORM X2"/>
    <property type="match status" value="1"/>
</dbReference>
<dbReference type="AlphaFoldDB" id="A0AAV6LYW9"/>
<dbReference type="EMBL" id="JAGKQH010000019">
    <property type="protein sequence ID" value="KAG6572451.1"/>
    <property type="molecule type" value="Genomic_DNA"/>
</dbReference>
<keyword evidence="2" id="KW-1185">Reference proteome</keyword>
<dbReference type="Proteomes" id="UP000685013">
    <property type="component" value="Chromosome 19"/>
</dbReference>
<feature type="non-terminal residue" evidence="1">
    <location>
        <position position="1"/>
    </location>
</feature>
<evidence type="ECO:0000313" key="2">
    <source>
        <dbReference type="Proteomes" id="UP000685013"/>
    </source>
</evidence>